<protein>
    <recommendedName>
        <fullName evidence="8">TIR domain-containing protein</fullName>
    </recommendedName>
</protein>
<dbReference type="GeneID" id="109969290"/>
<dbReference type="Gene3D" id="3.40.50.10140">
    <property type="entry name" value="Toll/interleukin-1 receptor homology (TIR) domain"/>
    <property type="match status" value="1"/>
</dbReference>
<reference evidence="9" key="1">
    <citation type="submission" date="2025-08" db="UniProtKB">
        <authorList>
            <consortium name="Ensembl"/>
        </authorList>
    </citation>
    <scope>IDENTIFICATION</scope>
</reference>
<evidence type="ECO:0000259" key="8">
    <source>
        <dbReference type="PROSITE" id="PS50104"/>
    </source>
</evidence>
<feature type="compositionally biased region" description="Polar residues" evidence="7">
    <location>
        <begin position="292"/>
        <end position="315"/>
    </location>
</feature>
<dbReference type="OrthoDB" id="62956at2759"/>
<keyword evidence="10" id="KW-1185">Reference proteome</keyword>
<dbReference type="CTD" id="148022"/>
<dbReference type="PANTHER" id="PTHR47230">
    <property type="entry name" value="TIR DOMAIN-CONTAINING ADAPTER MOLECULE 1"/>
    <property type="match status" value="1"/>
</dbReference>
<dbReference type="InterPro" id="IPR035897">
    <property type="entry name" value="Toll_tir_struct_dom_sf"/>
</dbReference>
<dbReference type="GO" id="GO:0045087">
    <property type="term" value="P:innate immune response"/>
    <property type="evidence" value="ECO:0007669"/>
    <property type="project" value="UniProtKB-KW"/>
</dbReference>
<dbReference type="PROSITE" id="PS50104">
    <property type="entry name" value="TIR"/>
    <property type="match status" value="1"/>
</dbReference>
<dbReference type="InterPro" id="IPR046946">
    <property type="entry name" value="TCAM1/2"/>
</dbReference>
<name>A0A3Q3K2Q7_MONAL</name>
<keyword evidence="2" id="KW-0963">Cytoplasm</keyword>
<keyword evidence="3" id="KW-0597">Phosphoprotein</keyword>
<dbReference type="STRING" id="43700.ENSMALP00000027744"/>
<dbReference type="GO" id="GO:0043123">
    <property type="term" value="P:positive regulation of canonical NF-kappaB signal transduction"/>
    <property type="evidence" value="ECO:0007669"/>
    <property type="project" value="TreeGrafter"/>
</dbReference>
<reference evidence="9" key="2">
    <citation type="submission" date="2025-09" db="UniProtKB">
        <authorList>
            <consortium name="Ensembl"/>
        </authorList>
    </citation>
    <scope>IDENTIFICATION</scope>
</reference>
<keyword evidence="4" id="KW-0399">Innate immunity</keyword>
<evidence type="ECO:0000256" key="4">
    <source>
        <dbReference type="ARBA" id="ARBA00022588"/>
    </source>
</evidence>
<sequence>MSQEEPENQGTGVADVFDILVKTPHEKLLSLTYKLGESPEEKIIEALCLIVLQKAQALDKLQRLRDNCLANHLTENYHITGGKLKDFGDNCVHLQELTGESLAVLARIFKVLSEKKMCDPLLRDLAYQRALSNDSKQTSGCEDLKYDQLREEAKDVCGSQFAELVFSPKDLKSGYYSNPHRSLDEGSPALGVTLSQDQLEQANSSVPSYPTHLEISMPPTVCFPGDNLIPETSDETEVNTPTPLVGNIEAKNAPGQSSESFEEPQFKSNEPAVIETKRDSTMDEADCMKLVSHTTQPETSDQTTEPKSAPPNTLLPNMPVPNEMHESKGAEEEEEEEAIFYAFVILHAPEDADLAGIMRLKLEMVTGCNGVTFSEEFAIPGRTALSCVEDAVNNSAFIFLLLTHNFKTRMQQIEAESALMNSINKEHKFNTVIPLLPRENGMPRHSISLVLQAIVPLEDDGNFERKIRRVLSPLKIQKQKEIWTREQRLKSLTKRQNSQKQMIQEHKACRERVNLRVCDGRAFCQPQPSIHIQNAKYIMIGDSSQMTVDLGGGADKGKKDVSLQRKEEQ</sequence>
<accession>A0A3Q3K2Q7</accession>
<evidence type="ECO:0000313" key="9">
    <source>
        <dbReference type="Ensembl" id="ENSMALP00000027744.1"/>
    </source>
</evidence>
<dbReference type="Gene3D" id="1.25.40.780">
    <property type="match status" value="1"/>
</dbReference>
<feature type="compositionally biased region" description="Basic and acidic residues" evidence="7">
    <location>
        <begin position="555"/>
        <end position="569"/>
    </location>
</feature>
<evidence type="ECO:0000256" key="7">
    <source>
        <dbReference type="SAM" id="MobiDB-lite"/>
    </source>
</evidence>
<proteinExistence type="predicted"/>
<dbReference type="Proteomes" id="UP000261600">
    <property type="component" value="Unplaced"/>
</dbReference>
<keyword evidence="5" id="KW-0391">Immunity</keyword>
<organism evidence="9 10">
    <name type="scientific">Monopterus albus</name>
    <name type="common">Swamp eel</name>
    <dbReference type="NCBI Taxonomy" id="43700"/>
    <lineage>
        <taxon>Eukaryota</taxon>
        <taxon>Metazoa</taxon>
        <taxon>Chordata</taxon>
        <taxon>Craniata</taxon>
        <taxon>Vertebrata</taxon>
        <taxon>Euteleostomi</taxon>
        <taxon>Actinopterygii</taxon>
        <taxon>Neopterygii</taxon>
        <taxon>Teleostei</taxon>
        <taxon>Neoteleostei</taxon>
        <taxon>Acanthomorphata</taxon>
        <taxon>Anabantaria</taxon>
        <taxon>Synbranchiformes</taxon>
        <taxon>Synbranchidae</taxon>
        <taxon>Monopterus</taxon>
    </lineage>
</organism>
<comment type="subcellular location">
    <subcellularLocation>
        <location evidence="1">Cytoplasm</location>
    </subcellularLocation>
</comment>
<dbReference type="GO" id="GO:0035591">
    <property type="term" value="F:signaling adaptor activity"/>
    <property type="evidence" value="ECO:0007669"/>
    <property type="project" value="TreeGrafter"/>
</dbReference>
<dbReference type="PANTHER" id="PTHR47230:SF1">
    <property type="entry name" value="TIR DOMAIN-CONTAINING ADAPTER MOLECULE 1"/>
    <property type="match status" value="1"/>
</dbReference>
<dbReference type="KEGG" id="malb:109969290"/>
<dbReference type="GO" id="GO:0006954">
    <property type="term" value="P:inflammatory response"/>
    <property type="evidence" value="ECO:0007669"/>
    <property type="project" value="UniProtKB-KW"/>
</dbReference>
<keyword evidence="6" id="KW-0395">Inflammatory response</keyword>
<dbReference type="GO" id="GO:0032481">
    <property type="term" value="P:positive regulation of type I interferon production"/>
    <property type="evidence" value="ECO:0007669"/>
    <property type="project" value="TreeGrafter"/>
</dbReference>
<feature type="region of interest" description="Disordered" evidence="7">
    <location>
        <begin position="232"/>
        <end position="330"/>
    </location>
</feature>
<evidence type="ECO:0000256" key="5">
    <source>
        <dbReference type="ARBA" id="ARBA00022859"/>
    </source>
</evidence>
<dbReference type="InterPro" id="IPR040886">
    <property type="entry name" value="TRIF_N"/>
</dbReference>
<evidence type="ECO:0000256" key="1">
    <source>
        <dbReference type="ARBA" id="ARBA00004496"/>
    </source>
</evidence>
<dbReference type="AlphaFoldDB" id="A0A3Q3K2Q7"/>
<feature type="region of interest" description="Disordered" evidence="7">
    <location>
        <begin position="549"/>
        <end position="569"/>
    </location>
</feature>
<evidence type="ECO:0000256" key="6">
    <source>
        <dbReference type="ARBA" id="ARBA00023198"/>
    </source>
</evidence>
<dbReference type="Pfam" id="PF17798">
    <property type="entry name" value="TRIF-NTD"/>
    <property type="match status" value="1"/>
</dbReference>
<dbReference type="GO" id="GO:0035666">
    <property type="term" value="P:TRIF-dependent toll-like receptor signaling pathway"/>
    <property type="evidence" value="ECO:0007669"/>
    <property type="project" value="InterPro"/>
</dbReference>
<evidence type="ECO:0000256" key="3">
    <source>
        <dbReference type="ARBA" id="ARBA00022553"/>
    </source>
</evidence>
<evidence type="ECO:0000256" key="2">
    <source>
        <dbReference type="ARBA" id="ARBA00022490"/>
    </source>
</evidence>
<dbReference type="InterPro" id="IPR000157">
    <property type="entry name" value="TIR_dom"/>
</dbReference>
<dbReference type="RefSeq" id="XP_020471693.1">
    <property type="nucleotide sequence ID" value="XM_020616037.1"/>
</dbReference>
<dbReference type="Ensembl" id="ENSMALT00000028256.1">
    <property type="protein sequence ID" value="ENSMALP00000027744.1"/>
    <property type="gene ID" value="ENSMALG00000019258.1"/>
</dbReference>
<dbReference type="GO" id="GO:0005768">
    <property type="term" value="C:endosome"/>
    <property type="evidence" value="ECO:0007669"/>
    <property type="project" value="TreeGrafter"/>
</dbReference>
<evidence type="ECO:0000313" key="10">
    <source>
        <dbReference type="Proteomes" id="UP000261600"/>
    </source>
</evidence>
<feature type="domain" description="TIR" evidence="8">
    <location>
        <begin position="339"/>
        <end position="471"/>
    </location>
</feature>